<dbReference type="InterPro" id="IPR036412">
    <property type="entry name" value="HAD-like_sf"/>
</dbReference>
<evidence type="ECO:0000313" key="7">
    <source>
        <dbReference type="Proteomes" id="UP000704762"/>
    </source>
</evidence>
<dbReference type="InterPro" id="IPR023214">
    <property type="entry name" value="HAD_sf"/>
</dbReference>
<comment type="caution">
    <text evidence="6">The sequence shown here is derived from an EMBL/GenBank/DDBJ whole genome shotgun (WGS) entry which is preliminary data.</text>
</comment>
<dbReference type="NCBIfam" id="TIGR01488">
    <property type="entry name" value="HAD-SF-IB"/>
    <property type="match status" value="1"/>
</dbReference>
<keyword evidence="5" id="KW-1133">Transmembrane helix</keyword>
<reference evidence="6 7" key="1">
    <citation type="submission" date="2021-01" db="EMBL/GenBank/DDBJ databases">
        <title>Sequencing the genomes of 1000 actinobacteria strains.</title>
        <authorList>
            <person name="Klenk H.-P."/>
        </authorList>
    </citation>
    <scope>NUCLEOTIDE SEQUENCE [LARGE SCALE GENOMIC DNA]</scope>
    <source>
        <strain evidence="6 7">DSM 18662</strain>
    </source>
</reference>
<protein>
    <submittedName>
        <fullName evidence="6">HAD superfamily hydrolase (TIGR01490 family)</fullName>
    </submittedName>
</protein>
<dbReference type="Pfam" id="PF12710">
    <property type="entry name" value="HAD"/>
    <property type="match status" value="1"/>
</dbReference>
<evidence type="ECO:0000256" key="1">
    <source>
        <dbReference type="ARBA" id="ARBA00009184"/>
    </source>
</evidence>
<dbReference type="EMBL" id="JAFBCF010000001">
    <property type="protein sequence ID" value="MBM7799221.1"/>
    <property type="molecule type" value="Genomic_DNA"/>
</dbReference>
<dbReference type="SUPFAM" id="SSF56784">
    <property type="entry name" value="HAD-like"/>
    <property type="match status" value="1"/>
</dbReference>
<dbReference type="InterPro" id="IPR050582">
    <property type="entry name" value="HAD-like_SerB"/>
</dbReference>
<keyword evidence="5" id="KW-0472">Membrane</keyword>
<keyword evidence="2" id="KW-0479">Metal-binding</keyword>
<keyword evidence="3 6" id="KW-0378">Hydrolase</keyword>
<dbReference type="Gene3D" id="3.40.50.1000">
    <property type="entry name" value="HAD superfamily/HAD-like"/>
    <property type="match status" value="1"/>
</dbReference>
<dbReference type="GO" id="GO:0016787">
    <property type="term" value="F:hydrolase activity"/>
    <property type="evidence" value="ECO:0007669"/>
    <property type="project" value="UniProtKB-KW"/>
</dbReference>
<evidence type="ECO:0000256" key="3">
    <source>
        <dbReference type="ARBA" id="ARBA00022801"/>
    </source>
</evidence>
<keyword evidence="4" id="KW-0460">Magnesium</keyword>
<feature type="transmembrane region" description="Helical" evidence="5">
    <location>
        <begin position="233"/>
        <end position="252"/>
    </location>
</feature>
<dbReference type="CDD" id="cd02612">
    <property type="entry name" value="HAD_PGPPase"/>
    <property type="match status" value="1"/>
</dbReference>
<dbReference type="RefSeq" id="WP_204917828.1">
    <property type="nucleotide sequence ID" value="NZ_BAAAQP010000001.1"/>
</dbReference>
<evidence type="ECO:0000256" key="2">
    <source>
        <dbReference type="ARBA" id="ARBA00022723"/>
    </source>
</evidence>
<evidence type="ECO:0000313" key="6">
    <source>
        <dbReference type="EMBL" id="MBM7799221.1"/>
    </source>
</evidence>
<dbReference type="InterPro" id="IPR006385">
    <property type="entry name" value="HAD_hydro_SerB1"/>
</dbReference>
<sequence>MGSAAFFDLDKTIIARASVLAFAGPLYEAQLLTRRHLTRSAYAQFAFATGRADHTQMEKMRTYLSAMVAGWNTTTLRRVVKAHLAQIVSPLVYAEAVELIRQHQLADRDVIIVTSTGADLAEPIGALLGVDHVLSTRMVERDDSYTGEIADYMYGERKAEAIRELAAERGYDLEASYAYSDSGTDQPMLAVVGHPHAVNPDRDLRRIAAASSWPILEFRRAPVFNPGRDRSQLIMTFLAVGLVGVAIAFWMGRRRGIEETTG</sequence>
<organism evidence="6 7">
    <name type="scientific">Microlunatus panaciterrae</name>
    <dbReference type="NCBI Taxonomy" id="400768"/>
    <lineage>
        <taxon>Bacteria</taxon>
        <taxon>Bacillati</taxon>
        <taxon>Actinomycetota</taxon>
        <taxon>Actinomycetes</taxon>
        <taxon>Propionibacteriales</taxon>
        <taxon>Propionibacteriaceae</taxon>
        <taxon>Microlunatus</taxon>
    </lineage>
</organism>
<evidence type="ECO:0000256" key="5">
    <source>
        <dbReference type="SAM" id="Phobius"/>
    </source>
</evidence>
<comment type="similarity">
    <text evidence="1">Belongs to the HAD-like hydrolase superfamily. SerB family.</text>
</comment>
<dbReference type="NCBIfam" id="TIGR01490">
    <property type="entry name" value="HAD-SF-IB-hyp1"/>
    <property type="match status" value="1"/>
</dbReference>
<evidence type="ECO:0000256" key="4">
    <source>
        <dbReference type="ARBA" id="ARBA00022842"/>
    </source>
</evidence>
<dbReference type="PANTHER" id="PTHR43344">
    <property type="entry name" value="PHOSPHOSERINE PHOSPHATASE"/>
    <property type="match status" value="1"/>
</dbReference>
<dbReference type="Gene3D" id="1.20.1440.100">
    <property type="entry name" value="SG protein - dephosphorylation function"/>
    <property type="match status" value="1"/>
</dbReference>
<name>A0ABS2RJP7_9ACTN</name>
<proteinExistence type="inferred from homology"/>
<keyword evidence="7" id="KW-1185">Reference proteome</keyword>
<gene>
    <name evidence="6" type="ORF">JOE57_002142</name>
</gene>
<dbReference type="PANTHER" id="PTHR43344:SF13">
    <property type="entry name" value="PHOSPHATASE RV3661-RELATED"/>
    <property type="match status" value="1"/>
</dbReference>
<accession>A0ABS2RJP7</accession>
<keyword evidence="5" id="KW-0812">Transmembrane</keyword>
<dbReference type="Proteomes" id="UP000704762">
    <property type="component" value="Unassembled WGS sequence"/>
</dbReference>